<evidence type="ECO:0000256" key="2">
    <source>
        <dbReference type="ARBA" id="ARBA00022695"/>
    </source>
</evidence>
<gene>
    <name evidence="5" type="ORF">GCM10011322_32390</name>
</gene>
<evidence type="ECO:0000256" key="3">
    <source>
        <dbReference type="ARBA" id="ARBA00022842"/>
    </source>
</evidence>
<reference evidence="5 6" key="1">
    <citation type="journal article" date="2014" name="Int. J. Syst. Evol. Microbiol.">
        <title>Complete genome sequence of Corynebacterium casei LMG S-19264T (=DSM 44701T), isolated from a smear-ripened cheese.</title>
        <authorList>
            <consortium name="US DOE Joint Genome Institute (JGI-PGF)"/>
            <person name="Walter F."/>
            <person name="Albersmeier A."/>
            <person name="Kalinowski J."/>
            <person name="Ruckert C."/>
        </authorList>
    </citation>
    <scope>NUCLEOTIDE SEQUENCE [LARGE SCALE GENOMIC DNA]</scope>
    <source>
        <strain evidence="5 6">CGMCC 1.9161</strain>
    </source>
</reference>
<dbReference type="InterPro" id="IPR050065">
    <property type="entry name" value="GlmU-like"/>
</dbReference>
<dbReference type="EMBL" id="BMMF01000009">
    <property type="protein sequence ID" value="GGK42856.1"/>
    <property type="molecule type" value="Genomic_DNA"/>
</dbReference>
<proteinExistence type="predicted"/>
<dbReference type="PANTHER" id="PTHR43584">
    <property type="entry name" value="NUCLEOTIDYL TRANSFERASE"/>
    <property type="match status" value="1"/>
</dbReference>
<dbReference type="Proteomes" id="UP000600449">
    <property type="component" value="Unassembled WGS sequence"/>
</dbReference>
<organism evidence="5 6">
    <name type="scientific">Salinarimonas ramus</name>
    <dbReference type="NCBI Taxonomy" id="690164"/>
    <lineage>
        <taxon>Bacteria</taxon>
        <taxon>Pseudomonadati</taxon>
        <taxon>Pseudomonadota</taxon>
        <taxon>Alphaproteobacteria</taxon>
        <taxon>Hyphomicrobiales</taxon>
        <taxon>Salinarimonadaceae</taxon>
        <taxon>Salinarimonas</taxon>
    </lineage>
</organism>
<keyword evidence="1" id="KW-0808">Transferase</keyword>
<sequence length="247" mass="26947">MKAILLAAGRGSRLGSHTDAMPKSLLDLGGTPLIVRSLHALRAAGVQKAVVVTDYLHEMLAEAIRRSFDEAFCRIIVNPDYTHGTASSLRCAADELAGDLLLLEADLLYDEEVPRRMLAAGDALALGRFGHNRIEGKIVLRNGLIASIAWGGADVQADGDWVGLTRLSPPVAEAIRRMLDEPFDPSYPALQSYTTYVFALVERFPFRAVNLDDLPWIEIDNEEDLLAARRDVLPRLGSISGGKEIDT</sequence>
<dbReference type="RefSeq" id="WP_188914279.1">
    <property type="nucleotide sequence ID" value="NZ_BMMF01000009.1"/>
</dbReference>
<feature type="domain" description="MobA-like NTP transferase" evidence="4">
    <location>
        <begin position="3"/>
        <end position="125"/>
    </location>
</feature>
<evidence type="ECO:0000313" key="6">
    <source>
        <dbReference type="Proteomes" id="UP000600449"/>
    </source>
</evidence>
<comment type="caution">
    <text evidence="5">The sequence shown here is derived from an EMBL/GenBank/DDBJ whole genome shotgun (WGS) entry which is preliminary data.</text>
</comment>
<accession>A0A917QBX4</accession>
<dbReference type="AlphaFoldDB" id="A0A917QBX4"/>
<keyword evidence="3" id="KW-0460">Magnesium</keyword>
<name>A0A917QBX4_9HYPH</name>
<dbReference type="SUPFAM" id="SSF53448">
    <property type="entry name" value="Nucleotide-diphospho-sugar transferases"/>
    <property type="match status" value="1"/>
</dbReference>
<evidence type="ECO:0000256" key="1">
    <source>
        <dbReference type="ARBA" id="ARBA00022679"/>
    </source>
</evidence>
<dbReference type="Pfam" id="PF12804">
    <property type="entry name" value="NTP_transf_3"/>
    <property type="match status" value="1"/>
</dbReference>
<evidence type="ECO:0000313" key="5">
    <source>
        <dbReference type="EMBL" id="GGK42856.1"/>
    </source>
</evidence>
<dbReference type="InterPro" id="IPR029044">
    <property type="entry name" value="Nucleotide-diphossugar_trans"/>
</dbReference>
<dbReference type="GO" id="GO:0016779">
    <property type="term" value="F:nucleotidyltransferase activity"/>
    <property type="evidence" value="ECO:0007669"/>
    <property type="project" value="UniProtKB-KW"/>
</dbReference>
<dbReference type="InterPro" id="IPR025877">
    <property type="entry name" value="MobA-like_NTP_Trfase"/>
</dbReference>
<keyword evidence="6" id="KW-1185">Reference proteome</keyword>
<keyword evidence="2" id="KW-0548">Nucleotidyltransferase</keyword>
<dbReference type="PANTHER" id="PTHR43584:SF8">
    <property type="entry name" value="N-ACETYLMURAMATE ALPHA-1-PHOSPHATE URIDYLYLTRANSFERASE"/>
    <property type="match status" value="1"/>
</dbReference>
<protein>
    <submittedName>
        <fullName evidence="5">Nucleotidyltransferase</fullName>
    </submittedName>
</protein>
<evidence type="ECO:0000259" key="4">
    <source>
        <dbReference type="Pfam" id="PF12804"/>
    </source>
</evidence>
<dbReference type="Gene3D" id="3.90.550.10">
    <property type="entry name" value="Spore Coat Polysaccharide Biosynthesis Protein SpsA, Chain A"/>
    <property type="match status" value="1"/>
</dbReference>